<evidence type="ECO:0000313" key="3">
    <source>
        <dbReference type="Proteomes" id="UP000235145"/>
    </source>
</evidence>
<comment type="caution">
    <text evidence="2">The sequence shown here is derived from an EMBL/GenBank/DDBJ whole genome shotgun (WGS) entry which is preliminary data.</text>
</comment>
<sequence length="133" mass="15367">MTKEGQRPRHSMSPSDDETVSSYYMSFQEYVYGEQNSVPSPVRDHFRRQEESSSSISYSSRSHGRGGRSGKPSLEELVKRLHALEEQVFMNRQPTKVFVEEVDNESIWNNIAFDDPAEFQTNFSEKVSDTLHL</sequence>
<protein>
    <submittedName>
        <fullName evidence="2">Uncharacterized protein</fullName>
    </submittedName>
</protein>
<feature type="compositionally biased region" description="Basic and acidic residues" evidence="1">
    <location>
        <begin position="42"/>
        <end position="51"/>
    </location>
</feature>
<organism evidence="2 3">
    <name type="scientific">Lactuca sativa</name>
    <name type="common">Garden lettuce</name>
    <dbReference type="NCBI Taxonomy" id="4236"/>
    <lineage>
        <taxon>Eukaryota</taxon>
        <taxon>Viridiplantae</taxon>
        <taxon>Streptophyta</taxon>
        <taxon>Embryophyta</taxon>
        <taxon>Tracheophyta</taxon>
        <taxon>Spermatophyta</taxon>
        <taxon>Magnoliopsida</taxon>
        <taxon>eudicotyledons</taxon>
        <taxon>Gunneridae</taxon>
        <taxon>Pentapetalae</taxon>
        <taxon>asterids</taxon>
        <taxon>campanulids</taxon>
        <taxon>Asterales</taxon>
        <taxon>Asteraceae</taxon>
        <taxon>Cichorioideae</taxon>
        <taxon>Cichorieae</taxon>
        <taxon>Lactucinae</taxon>
        <taxon>Lactuca</taxon>
    </lineage>
</organism>
<gene>
    <name evidence="2" type="ORF">LSAT_V11C400199950</name>
</gene>
<feature type="compositionally biased region" description="Low complexity" evidence="1">
    <location>
        <begin position="52"/>
        <end position="61"/>
    </location>
</feature>
<dbReference type="AlphaFoldDB" id="A0A9R1XFJ5"/>
<accession>A0A9R1XFJ5</accession>
<keyword evidence="3" id="KW-1185">Reference proteome</keyword>
<name>A0A9R1XFJ5_LACSA</name>
<proteinExistence type="predicted"/>
<reference evidence="2 3" key="1">
    <citation type="journal article" date="2017" name="Nat. Commun.">
        <title>Genome assembly with in vitro proximity ligation data and whole-genome triplication in lettuce.</title>
        <authorList>
            <person name="Reyes-Chin-Wo S."/>
            <person name="Wang Z."/>
            <person name="Yang X."/>
            <person name="Kozik A."/>
            <person name="Arikit S."/>
            <person name="Song C."/>
            <person name="Xia L."/>
            <person name="Froenicke L."/>
            <person name="Lavelle D.O."/>
            <person name="Truco M.J."/>
            <person name="Xia R."/>
            <person name="Zhu S."/>
            <person name="Xu C."/>
            <person name="Xu H."/>
            <person name="Xu X."/>
            <person name="Cox K."/>
            <person name="Korf I."/>
            <person name="Meyers B.C."/>
            <person name="Michelmore R.W."/>
        </authorList>
    </citation>
    <scope>NUCLEOTIDE SEQUENCE [LARGE SCALE GENOMIC DNA]</scope>
    <source>
        <strain evidence="3">cv. Salinas</strain>
        <tissue evidence="2">Seedlings</tissue>
    </source>
</reference>
<feature type="region of interest" description="Disordered" evidence="1">
    <location>
        <begin position="36"/>
        <end position="74"/>
    </location>
</feature>
<dbReference type="Proteomes" id="UP000235145">
    <property type="component" value="Unassembled WGS sequence"/>
</dbReference>
<evidence type="ECO:0000256" key="1">
    <source>
        <dbReference type="SAM" id="MobiDB-lite"/>
    </source>
</evidence>
<evidence type="ECO:0000313" key="2">
    <source>
        <dbReference type="EMBL" id="KAJ0211056.1"/>
    </source>
</evidence>
<dbReference type="EMBL" id="NBSK02000004">
    <property type="protein sequence ID" value="KAJ0211056.1"/>
    <property type="molecule type" value="Genomic_DNA"/>
</dbReference>